<comment type="similarity">
    <text evidence="2">Belongs to the GST superfamily. Mu family.</text>
</comment>
<dbReference type="InterPro" id="IPR003082">
    <property type="entry name" value="GST_pi"/>
</dbReference>
<dbReference type="Proteomes" id="UP000001058">
    <property type="component" value="Unassembled WGS sequence"/>
</dbReference>
<dbReference type="PROSITE" id="PS50405">
    <property type="entry name" value="GST_CTER"/>
    <property type="match status" value="1"/>
</dbReference>
<dbReference type="EC" id="2.5.1.18" evidence="4"/>
<keyword evidence="11" id="KW-1185">Reference proteome</keyword>
<keyword evidence="5" id="KW-0808">Transferase</keyword>
<dbReference type="PROSITE" id="PS50404">
    <property type="entry name" value="GST_NTER"/>
    <property type="match status" value="1"/>
</dbReference>
<dbReference type="Pfam" id="PF14497">
    <property type="entry name" value="GST_C_3"/>
    <property type="match status" value="1"/>
</dbReference>
<feature type="domain" description="GST N-terminal" evidence="8">
    <location>
        <begin position="2"/>
        <end position="79"/>
    </location>
</feature>
<dbReference type="FunCoup" id="D8UF81">
    <property type="interactions" value="971"/>
</dbReference>
<gene>
    <name evidence="10" type="ORF">VOLCADRAFT_107623</name>
</gene>
<dbReference type="PANTHER" id="PTHR11571:SF222">
    <property type="entry name" value="GLUTATHIONE TRANSFERASE"/>
    <property type="match status" value="1"/>
</dbReference>
<dbReference type="InterPro" id="IPR050213">
    <property type="entry name" value="GST_superfamily"/>
</dbReference>
<evidence type="ECO:0000259" key="9">
    <source>
        <dbReference type="PROSITE" id="PS50405"/>
    </source>
</evidence>
<comment type="similarity">
    <text evidence="3">Belongs to the GST superfamily. Pi family.</text>
</comment>
<dbReference type="eggNOG" id="KOG1695">
    <property type="taxonomic scope" value="Eukaryota"/>
</dbReference>
<dbReference type="SUPFAM" id="SSF47616">
    <property type="entry name" value="GST C-terminal domain-like"/>
    <property type="match status" value="1"/>
</dbReference>
<evidence type="ECO:0000259" key="8">
    <source>
        <dbReference type="PROSITE" id="PS50404"/>
    </source>
</evidence>
<dbReference type="InterPro" id="IPR004046">
    <property type="entry name" value="GST_C"/>
</dbReference>
<proteinExistence type="inferred from homology"/>
<dbReference type="STRING" id="3068.D8UF81"/>
<dbReference type="Gene3D" id="1.20.1050.10">
    <property type="match status" value="1"/>
</dbReference>
<feature type="domain" description="GST C-terminal" evidence="9">
    <location>
        <begin position="81"/>
        <end position="215"/>
    </location>
</feature>
<organism evidence="11">
    <name type="scientific">Volvox carteri f. nagariensis</name>
    <dbReference type="NCBI Taxonomy" id="3068"/>
    <lineage>
        <taxon>Eukaryota</taxon>
        <taxon>Viridiplantae</taxon>
        <taxon>Chlorophyta</taxon>
        <taxon>core chlorophytes</taxon>
        <taxon>Chlorophyceae</taxon>
        <taxon>CS clade</taxon>
        <taxon>Chlamydomonadales</taxon>
        <taxon>Volvocaceae</taxon>
        <taxon>Volvox</taxon>
    </lineage>
</organism>
<evidence type="ECO:0000256" key="2">
    <source>
        <dbReference type="ARBA" id="ARBA00005861"/>
    </source>
</evidence>
<dbReference type="KEGG" id="vcn:VOLCADRAFT_107623"/>
<dbReference type="OrthoDB" id="422574at2759"/>
<protein>
    <recommendedName>
        <fullName evidence="4">glutathione transferase</fullName>
        <ecNumber evidence="4">2.5.1.18</ecNumber>
    </recommendedName>
    <alternativeName>
        <fullName evidence="6">GST class-pi</fullName>
    </alternativeName>
</protein>
<comment type="function">
    <text evidence="1">Conjugation of reduced glutathione to a wide number of exogenous and endogenous hydrophobic electrophiles.</text>
</comment>
<dbReference type="SFLD" id="SFLDS00019">
    <property type="entry name" value="Glutathione_Transferase_(cytos"/>
    <property type="match status" value="1"/>
</dbReference>
<name>D8UF81_VOLCA</name>
<dbReference type="InterPro" id="IPR040079">
    <property type="entry name" value="Glutathione_S-Trfase"/>
</dbReference>
<evidence type="ECO:0000256" key="7">
    <source>
        <dbReference type="ARBA" id="ARBA00047960"/>
    </source>
</evidence>
<dbReference type="InParanoid" id="D8UF81"/>
<evidence type="ECO:0000313" key="11">
    <source>
        <dbReference type="Proteomes" id="UP000001058"/>
    </source>
</evidence>
<dbReference type="EMBL" id="GL378392">
    <property type="protein sequence ID" value="EFJ41636.1"/>
    <property type="molecule type" value="Genomic_DNA"/>
</dbReference>
<dbReference type="RefSeq" id="XP_002957292.1">
    <property type="nucleotide sequence ID" value="XM_002957246.1"/>
</dbReference>
<dbReference type="PRINTS" id="PR01268">
    <property type="entry name" value="GSTRNSFRASEP"/>
</dbReference>
<dbReference type="PANTHER" id="PTHR11571">
    <property type="entry name" value="GLUTATHIONE S-TRANSFERASE"/>
    <property type="match status" value="1"/>
</dbReference>
<evidence type="ECO:0000313" key="10">
    <source>
        <dbReference type="EMBL" id="EFJ41636.1"/>
    </source>
</evidence>
<dbReference type="Pfam" id="PF02798">
    <property type="entry name" value="GST_N"/>
    <property type="match status" value="1"/>
</dbReference>
<dbReference type="InterPro" id="IPR004045">
    <property type="entry name" value="Glutathione_S-Trfase_N"/>
</dbReference>
<evidence type="ECO:0000256" key="1">
    <source>
        <dbReference type="ARBA" id="ARBA00003701"/>
    </source>
</evidence>
<evidence type="ECO:0000256" key="3">
    <source>
        <dbReference type="ARBA" id="ARBA00007297"/>
    </source>
</evidence>
<dbReference type="GO" id="GO:0006749">
    <property type="term" value="P:glutathione metabolic process"/>
    <property type="evidence" value="ECO:0007669"/>
    <property type="project" value="TreeGrafter"/>
</dbReference>
<dbReference type="GO" id="GO:0004364">
    <property type="term" value="F:glutathione transferase activity"/>
    <property type="evidence" value="ECO:0007669"/>
    <property type="project" value="UniProtKB-EC"/>
</dbReference>
<dbReference type="GeneID" id="9626742"/>
<dbReference type="InterPro" id="IPR036282">
    <property type="entry name" value="Glutathione-S-Trfase_C_sf"/>
</dbReference>
<reference evidence="10 11" key="1">
    <citation type="journal article" date="2010" name="Science">
        <title>Genomic analysis of organismal complexity in the multicellular green alga Volvox carteri.</title>
        <authorList>
            <person name="Prochnik S.E."/>
            <person name="Umen J."/>
            <person name="Nedelcu A.M."/>
            <person name="Hallmann A."/>
            <person name="Miller S.M."/>
            <person name="Nishii I."/>
            <person name="Ferris P."/>
            <person name="Kuo A."/>
            <person name="Mitros T."/>
            <person name="Fritz-Laylin L.K."/>
            <person name="Hellsten U."/>
            <person name="Chapman J."/>
            <person name="Simakov O."/>
            <person name="Rensing S.A."/>
            <person name="Terry A."/>
            <person name="Pangilinan J."/>
            <person name="Kapitonov V."/>
            <person name="Jurka J."/>
            <person name="Salamov A."/>
            <person name="Shapiro H."/>
            <person name="Schmutz J."/>
            <person name="Grimwood J."/>
            <person name="Lindquist E."/>
            <person name="Lucas S."/>
            <person name="Grigoriev I.V."/>
            <person name="Schmitt R."/>
            <person name="Kirk D."/>
            <person name="Rokhsar D.S."/>
        </authorList>
    </citation>
    <scope>NUCLEOTIDE SEQUENCE [LARGE SCALE GENOMIC DNA]</scope>
    <source>
        <strain evidence="11">f. Nagariensis / Eve</strain>
    </source>
</reference>
<dbReference type="AlphaFoldDB" id="D8UF81"/>
<evidence type="ECO:0000256" key="4">
    <source>
        <dbReference type="ARBA" id="ARBA00012452"/>
    </source>
</evidence>
<accession>D8UF81</accession>
<dbReference type="SUPFAM" id="SSF52833">
    <property type="entry name" value="Thioredoxin-like"/>
    <property type="match status" value="1"/>
</dbReference>
<comment type="catalytic activity">
    <reaction evidence="7">
        <text>RX + glutathione = an S-substituted glutathione + a halide anion + H(+)</text>
        <dbReference type="Rhea" id="RHEA:16437"/>
        <dbReference type="ChEBI" id="CHEBI:15378"/>
        <dbReference type="ChEBI" id="CHEBI:16042"/>
        <dbReference type="ChEBI" id="CHEBI:17792"/>
        <dbReference type="ChEBI" id="CHEBI:57925"/>
        <dbReference type="ChEBI" id="CHEBI:90779"/>
        <dbReference type="EC" id="2.5.1.18"/>
    </reaction>
</comment>
<dbReference type="Gene3D" id="3.40.30.10">
    <property type="entry name" value="Glutaredoxin"/>
    <property type="match status" value="1"/>
</dbReference>
<evidence type="ECO:0000256" key="5">
    <source>
        <dbReference type="ARBA" id="ARBA00022679"/>
    </source>
</evidence>
<dbReference type="InterPro" id="IPR036249">
    <property type="entry name" value="Thioredoxin-like_sf"/>
</dbReference>
<dbReference type="InterPro" id="IPR010987">
    <property type="entry name" value="Glutathione-S-Trfase_C-like"/>
</dbReference>
<sequence length="221" mass="24592">MSLPKIIYFPVRGRAEVMKLAIVASGNDFELEQINYQDMKEHPELYPFGQCPRLVDGDMDLVQSNAITRYLARKYGMYGKSEKETAAVDVILEGVESLRVKYLNLVYQDQLATKDTYWTTHGDLATTAGRNGGAHLAYFSRLLARNAPTGNGKAFVGSDLTIADLAVYDIVDLHYRIFEQVMKATYPDLLAFHAHVSGLPGIREYLASPRRLAAVNGNNLG</sequence>
<dbReference type="SFLD" id="SFLDG00363">
    <property type="entry name" value="AMPS_(cytGST):_Alpha-__Mu-__Pi"/>
    <property type="match status" value="1"/>
</dbReference>
<evidence type="ECO:0000256" key="6">
    <source>
        <dbReference type="ARBA" id="ARBA00032759"/>
    </source>
</evidence>